<dbReference type="EMBL" id="QSHZ01000028">
    <property type="protein sequence ID" value="RHC53080.1"/>
    <property type="molecule type" value="Genomic_DNA"/>
</dbReference>
<evidence type="ECO:0000256" key="6">
    <source>
        <dbReference type="ARBA" id="ARBA00023136"/>
    </source>
</evidence>
<evidence type="ECO:0000256" key="7">
    <source>
        <dbReference type="RuleBase" id="RU363032"/>
    </source>
</evidence>
<dbReference type="SUPFAM" id="SSF161098">
    <property type="entry name" value="MetI-like"/>
    <property type="match status" value="1"/>
</dbReference>
<dbReference type="PROSITE" id="PS50928">
    <property type="entry name" value="ABC_TM1"/>
    <property type="match status" value="1"/>
</dbReference>
<feature type="transmembrane region" description="Helical" evidence="7">
    <location>
        <begin position="106"/>
        <end position="127"/>
    </location>
</feature>
<dbReference type="GO" id="GO:0055085">
    <property type="term" value="P:transmembrane transport"/>
    <property type="evidence" value="ECO:0007669"/>
    <property type="project" value="InterPro"/>
</dbReference>
<comment type="similarity">
    <text evidence="7">Belongs to the binding-protein-dependent transport system permease family.</text>
</comment>
<name>A0A414AR01_9FIRM</name>
<accession>A0A414AR01</accession>
<evidence type="ECO:0000256" key="4">
    <source>
        <dbReference type="ARBA" id="ARBA00022692"/>
    </source>
</evidence>
<organism evidence="9 10">
    <name type="scientific">Enterocloster bolteae</name>
    <dbReference type="NCBI Taxonomy" id="208479"/>
    <lineage>
        <taxon>Bacteria</taxon>
        <taxon>Bacillati</taxon>
        <taxon>Bacillota</taxon>
        <taxon>Clostridia</taxon>
        <taxon>Lachnospirales</taxon>
        <taxon>Lachnospiraceae</taxon>
        <taxon>Enterocloster</taxon>
    </lineage>
</organism>
<sequence length="277" mass="30669">MGVLLKRRVMHTVLYVISIVIALITGFPFLFLVINSFKGMGEYLTNIWMLPKEPYLGNYQMILKPDFLRYFLNSVIVSAISVFIIVVVSSMISFTFARMRYRGKNLLYFAIIAGMMIPVHTTLIPTFTLLSSIGLTDSLAGLVGPYVSYNIPIAVFILTQFFQEIPKELEEAAIIDGCSIVGTFKNIILPLSGPAISTIVVYTFLNIWNEFINANVLITSSANKTLPLGIREFYGMQSVNIPAVLTAILVGSLPVILLYFFAQEKVVNGLTQGAVKG</sequence>
<feature type="transmembrane region" description="Helical" evidence="7">
    <location>
        <begin position="70"/>
        <end position="94"/>
    </location>
</feature>
<evidence type="ECO:0000313" key="10">
    <source>
        <dbReference type="Proteomes" id="UP000283975"/>
    </source>
</evidence>
<evidence type="ECO:0000256" key="5">
    <source>
        <dbReference type="ARBA" id="ARBA00022989"/>
    </source>
</evidence>
<feature type="transmembrane region" description="Helical" evidence="7">
    <location>
        <begin position="12"/>
        <end position="34"/>
    </location>
</feature>
<dbReference type="RefSeq" id="WP_021892801.1">
    <property type="nucleotide sequence ID" value="NZ_CATYQV010000036.1"/>
</dbReference>
<evidence type="ECO:0000259" key="8">
    <source>
        <dbReference type="PROSITE" id="PS50928"/>
    </source>
</evidence>
<dbReference type="PANTHER" id="PTHR32243:SF24">
    <property type="entry name" value="DIACETYLCHITOBIOSE UPTAKE SYSTEM PERMEASE PROTEIN NGCG"/>
    <property type="match status" value="1"/>
</dbReference>
<evidence type="ECO:0000313" key="9">
    <source>
        <dbReference type="EMBL" id="RHC53080.1"/>
    </source>
</evidence>
<gene>
    <name evidence="9" type="ORF">DW839_22385</name>
</gene>
<feature type="transmembrane region" description="Helical" evidence="7">
    <location>
        <begin position="241"/>
        <end position="262"/>
    </location>
</feature>
<keyword evidence="3" id="KW-1003">Cell membrane</keyword>
<dbReference type="Gene3D" id="1.10.3720.10">
    <property type="entry name" value="MetI-like"/>
    <property type="match status" value="1"/>
</dbReference>
<comment type="caution">
    <text evidence="9">The sequence shown here is derived from an EMBL/GenBank/DDBJ whole genome shotgun (WGS) entry which is preliminary data.</text>
</comment>
<dbReference type="Pfam" id="PF00528">
    <property type="entry name" value="BPD_transp_1"/>
    <property type="match status" value="1"/>
</dbReference>
<feature type="domain" description="ABC transmembrane type-1" evidence="8">
    <location>
        <begin position="71"/>
        <end position="262"/>
    </location>
</feature>
<comment type="subcellular location">
    <subcellularLocation>
        <location evidence="1 7">Cell membrane</location>
        <topology evidence="1 7">Multi-pass membrane protein</topology>
    </subcellularLocation>
</comment>
<dbReference type="AlphaFoldDB" id="A0A414AR01"/>
<evidence type="ECO:0000256" key="2">
    <source>
        <dbReference type="ARBA" id="ARBA00022448"/>
    </source>
</evidence>
<dbReference type="CDD" id="cd06261">
    <property type="entry name" value="TM_PBP2"/>
    <property type="match status" value="1"/>
</dbReference>
<dbReference type="GO" id="GO:0005886">
    <property type="term" value="C:plasma membrane"/>
    <property type="evidence" value="ECO:0007669"/>
    <property type="project" value="UniProtKB-SubCell"/>
</dbReference>
<dbReference type="Proteomes" id="UP000283975">
    <property type="component" value="Unassembled WGS sequence"/>
</dbReference>
<dbReference type="PANTHER" id="PTHR32243">
    <property type="entry name" value="MALTOSE TRANSPORT SYSTEM PERMEASE-RELATED"/>
    <property type="match status" value="1"/>
</dbReference>
<protein>
    <submittedName>
        <fullName evidence="9">Carbohydrate ABC transporter permease</fullName>
    </submittedName>
</protein>
<evidence type="ECO:0000256" key="3">
    <source>
        <dbReference type="ARBA" id="ARBA00022475"/>
    </source>
</evidence>
<keyword evidence="2 7" id="KW-0813">Transport</keyword>
<proteinExistence type="inferred from homology"/>
<dbReference type="InterPro" id="IPR050901">
    <property type="entry name" value="BP-dep_ABC_trans_perm"/>
</dbReference>
<keyword evidence="6 7" id="KW-0472">Membrane</keyword>
<dbReference type="InterPro" id="IPR035906">
    <property type="entry name" value="MetI-like_sf"/>
</dbReference>
<reference evidence="9 10" key="1">
    <citation type="submission" date="2018-08" db="EMBL/GenBank/DDBJ databases">
        <title>A genome reference for cultivated species of the human gut microbiota.</title>
        <authorList>
            <person name="Zou Y."/>
            <person name="Xue W."/>
            <person name="Luo G."/>
        </authorList>
    </citation>
    <scope>NUCLEOTIDE SEQUENCE [LARGE SCALE GENOMIC DNA]</scope>
    <source>
        <strain evidence="9 10">AM35-14</strain>
    </source>
</reference>
<keyword evidence="4 7" id="KW-0812">Transmembrane</keyword>
<evidence type="ECO:0000256" key="1">
    <source>
        <dbReference type="ARBA" id="ARBA00004651"/>
    </source>
</evidence>
<feature type="transmembrane region" description="Helical" evidence="7">
    <location>
        <begin position="139"/>
        <end position="158"/>
    </location>
</feature>
<keyword evidence="5 7" id="KW-1133">Transmembrane helix</keyword>
<dbReference type="InterPro" id="IPR000515">
    <property type="entry name" value="MetI-like"/>
</dbReference>